<organism evidence="6 7">
    <name type="scientific">Branchiostoma lanceolatum</name>
    <name type="common">Common lancelet</name>
    <name type="synonym">Amphioxus lanceolatum</name>
    <dbReference type="NCBI Taxonomy" id="7740"/>
    <lineage>
        <taxon>Eukaryota</taxon>
        <taxon>Metazoa</taxon>
        <taxon>Chordata</taxon>
        <taxon>Cephalochordata</taxon>
        <taxon>Leptocardii</taxon>
        <taxon>Amphioxiformes</taxon>
        <taxon>Branchiostomatidae</taxon>
        <taxon>Branchiostoma</taxon>
    </lineage>
</organism>
<protein>
    <submittedName>
        <fullName evidence="6">SRRT protein</fullName>
    </submittedName>
</protein>
<dbReference type="Proteomes" id="UP000838412">
    <property type="component" value="Chromosome 16"/>
</dbReference>
<dbReference type="PANTHER" id="PTHR13165:SF0">
    <property type="entry name" value="SERRATE RNA EFFECTOR MOLECULE HOMOLOG"/>
    <property type="match status" value="1"/>
</dbReference>
<dbReference type="Pfam" id="PF04959">
    <property type="entry name" value="ARS2"/>
    <property type="match status" value="1"/>
</dbReference>
<evidence type="ECO:0000256" key="4">
    <source>
        <dbReference type="SAM" id="MobiDB-lite"/>
    </source>
</evidence>
<feature type="compositionally biased region" description="Gly residues" evidence="4">
    <location>
        <begin position="105"/>
        <end position="119"/>
    </location>
</feature>
<evidence type="ECO:0000313" key="6">
    <source>
        <dbReference type="EMBL" id="CAH1247275.1"/>
    </source>
</evidence>
<accession>A0A8J9Z459</accession>
<proteinExistence type="inferred from homology"/>
<dbReference type="EMBL" id="OV696701">
    <property type="protein sequence ID" value="CAH1247275.1"/>
    <property type="molecule type" value="Genomic_DNA"/>
</dbReference>
<keyword evidence="3" id="KW-0539">Nucleus</keyword>
<name>A0A8J9Z459_BRALA</name>
<evidence type="ECO:0000256" key="2">
    <source>
        <dbReference type="ARBA" id="ARBA00005407"/>
    </source>
</evidence>
<evidence type="ECO:0000256" key="1">
    <source>
        <dbReference type="ARBA" id="ARBA00004123"/>
    </source>
</evidence>
<feature type="domain" description="SERRATE/Ars2 C-terminal" evidence="5">
    <location>
        <begin position="10"/>
        <end position="121"/>
    </location>
</feature>
<keyword evidence="7" id="KW-1185">Reference proteome</keyword>
<feature type="region of interest" description="Disordered" evidence="4">
    <location>
        <begin position="73"/>
        <end position="148"/>
    </location>
</feature>
<gene>
    <name evidence="6" type="primary">SRRT</name>
    <name evidence="6" type="ORF">BLAG_LOCUS8998</name>
</gene>
<reference evidence="6" key="1">
    <citation type="submission" date="2022-01" db="EMBL/GenBank/DDBJ databases">
        <authorList>
            <person name="Braso-Vives M."/>
        </authorList>
    </citation>
    <scope>NUCLEOTIDE SEQUENCE</scope>
</reference>
<evidence type="ECO:0000259" key="5">
    <source>
        <dbReference type="Pfam" id="PF04959"/>
    </source>
</evidence>
<comment type="similarity">
    <text evidence="2">Belongs to the ARS2 family.</text>
</comment>
<dbReference type="InterPro" id="IPR007042">
    <property type="entry name" value="SERRATE/Ars2_C"/>
</dbReference>
<dbReference type="AlphaFoldDB" id="A0A8J9Z459"/>
<evidence type="ECO:0000256" key="3">
    <source>
        <dbReference type="ARBA" id="ARBA00023242"/>
    </source>
</evidence>
<evidence type="ECO:0000313" key="7">
    <source>
        <dbReference type="Proteomes" id="UP000838412"/>
    </source>
</evidence>
<feature type="compositionally biased region" description="Basic and acidic residues" evidence="4">
    <location>
        <begin position="126"/>
        <end position="140"/>
    </location>
</feature>
<dbReference type="OrthoDB" id="342064at2759"/>
<comment type="subcellular location">
    <subcellularLocation>
        <location evidence="1">Nucleus</location>
    </subcellularLocation>
</comment>
<dbReference type="GO" id="GO:0016604">
    <property type="term" value="C:nuclear body"/>
    <property type="evidence" value="ECO:0007669"/>
    <property type="project" value="TreeGrafter"/>
</dbReference>
<dbReference type="GO" id="GO:0031053">
    <property type="term" value="P:primary miRNA processing"/>
    <property type="evidence" value="ECO:0007669"/>
    <property type="project" value="TreeGrafter"/>
</dbReference>
<dbReference type="PANTHER" id="PTHR13165">
    <property type="entry name" value="ARSENITE-RESISTANCE PROTEIN 2"/>
    <property type="match status" value="1"/>
</dbReference>
<dbReference type="InterPro" id="IPR039727">
    <property type="entry name" value="SE/Ars2"/>
</dbReference>
<sequence>MRPENGKDPTLEKFVKANTQEISKDKWLCPISGKKFKGPEFVRKHIFNKHADKVESVKKECVFFNNYILDSKRPQLPEPQTTKPPPSWGQEGVEGRGPGFMPPYGRGGFEGYGRGGGYGHKPRGRGRQDPRSIIEYRDLDAPDDVDYF</sequence>